<evidence type="ECO:0000313" key="2">
    <source>
        <dbReference type="Proteomes" id="UP000827872"/>
    </source>
</evidence>
<keyword evidence="2" id="KW-1185">Reference proteome</keyword>
<comment type="caution">
    <text evidence="1">The sequence shown here is derived from an EMBL/GenBank/DDBJ whole genome shotgun (WGS) entry which is preliminary data.</text>
</comment>
<proteinExistence type="predicted"/>
<dbReference type="EMBL" id="CM037620">
    <property type="protein sequence ID" value="KAH7995245.1"/>
    <property type="molecule type" value="Genomic_DNA"/>
</dbReference>
<organism evidence="1 2">
    <name type="scientific">Sphaerodactylus townsendi</name>
    <dbReference type="NCBI Taxonomy" id="933632"/>
    <lineage>
        <taxon>Eukaryota</taxon>
        <taxon>Metazoa</taxon>
        <taxon>Chordata</taxon>
        <taxon>Craniata</taxon>
        <taxon>Vertebrata</taxon>
        <taxon>Euteleostomi</taxon>
        <taxon>Lepidosauria</taxon>
        <taxon>Squamata</taxon>
        <taxon>Bifurcata</taxon>
        <taxon>Gekkota</taxon>
        <taxon>Sphaerodactylidae</taxon>
        <taxon>Sphaerodactylus</taxon>
    </lineage>
</organism>
<gene>
    <name evidence="1" type="ORF">K3G42_023387</name>
</gene>
<sequence length="190" mass="20902">MLGNSSFDLVLLVPEQPHSLFCHQLQPLPVKATLHHCRLFGDMDSNMVVELSSDSEADNRPEGFPILEGENTSHLGAEAHRGSKRSADSSSSSEYSSDEDSAQADRYYWFSRDGVPVLPPVLAKCRDLSLGLLHDGTNHDTILPGGELLQDPPGWHLPKKVRDRALDGYYVDIFEFVMPDGAQGVTGKTK</sequence>
<reference evidence="1" key="1">
    <citation type="submission" date="2021-08" db="EMBL/GenBank/DDBJ databases">
        <title>The first chromosome-level gecko genome reveals the dynamic sex chromosomes of Neotropical dwarf geckos (Sphaerodactylidae: Sphaerodactylus).</title>
        <authorList>
            <person name="Pinto B.J."/>
            <person name="Keating S.E."/>
            <person name="Gamble T."/>
        </authorList>
    </citation>
    <scope>NUCLEOTIDE SEQUENCE</scope>
    <source>
        <strain evidence="1">TG3544</strain>
    </source>
</reference>
<evidence type="ECO:0000313" key="1">
    <source>
        <dbReference type="EMBL" id="KAH7995245.1"/>
    </source>
</evidence>
<dbReference type="Proteomes" id="UP000827872">
    <property type="component" value="Linkage Group LG07"/>
</dbReference>
<protein>
    <submittedName>
        <fullName evidence="1">Uncharacterized protein</fullName>
    </submittedName>
</protein>
<name>A0ACB8ERM4_9SAUR</name>
<accession>A0ACB8ERM4</accession>